<proteinExistence type="predicted"/>
<gene>
    <name evidence="1" type="ORF">B9G39_29850</name>
</gene>
<protein>
    <submittedName>
        <fullName evidence="1">Phage major capsid protein, P2 family</fullName>
    </submittedName>
</protein>
<dbReference type="EMBL" id="NDXW01000012">
    <property type="protein sequence ID" value="RDH41205.1"/>
    <property type="molecule type" value="Genomic_DNA"/>
</dbReference>
<evidence type="ECO:0000313" key="2">
    <source>
        <dbReference type="Proteomes" id="UP000257039"/>
    </source>
</evidence>
<dbReference type="InterPro" id="IPR006441">
    <property type="entry name" value="Phage_P2_GpN"/>
</dbReference>
<dbReference type="NCBIfam" id="TIGR01551">
    <property type="entry name" value="major_capsid_P2"/>
    <property type="match status" value="1"/>
</dbReference>
<sequence length="340" mass="38901">MRPETIQQFNTLKRNMARTYNVRNVAHKFNVAPSIEQKLNDAIVATNPMLQKINVVPVNEIQGEKVFLGVASAVTGRTNTKKQDRVPRNLVDLDNDGYQLYKTDSDVCISYEQMDVWAKFKDFASRYSRAVQHRMGVDRIMVGWYGTSVATQTDLVANPQLQDVNKGWLQIIREKAPTQILKKDEQGTQPIVLGDDYANLDELATDLKFMIGEPFKADPDLVFLVGSDLIARHHLRLYHAQGETPSEKEKVENQQVIKTFGGLPSFSFPGMPSRLAMVTSFNNLSLYFQSSSWRKQVIDNPRRDQVEDYNSRNEGYVVEQYQKIAFVEPDQLKFKEELTN</sequence>
<accession>A0A4P9VDQ8</accession>
<reference evidence="1 2" key="1">
    <citation type="submission" date="2017-04" db="EMBL/GenBank/DDBJ databases">
        <title>Draft genome sequence of Zooshikella ganghwensis VG4 isolated from Red Sea sediments.</title>
        <authorList>
            <person name="Rehman Z."/>
            <person name="Alam I."/>
            <person name="Kamau A."/>
            <person name="Bajic V."/>
            <person name="Leiknes T."/>
        </authorList>
    </citation>
    <scope>NUCLEOTIDE SEQUENCE [LARGE SCALE GENOMIC DNA]</scope>
    <source>
        <strain evidence="1 2">VG4</strain>
    </source>
</reference>
<organism evidence="1 2">
    <name type="scientific">Zooshikella ganghwensis</name>
    <dbReference type="NCBI Taxonomy" id="202772"/>
    <lineage>
        <taxon>Bacteria</taxon>
        <taxon>Pseudomonadati</taxon>
        <taxon>Pseudomonadota</taxon>
        <taxon>Gammaproteobacteria</taxon>
        <taxon>Oceanospirillales</taxon>
        <taxon>Zooshikellaceae</taxon>
        <taxon>Zooshikella</taxon>
    </lineage>
</organism>
<dbReference type="Proteomes" id="UP000257039">
    <property type="component" value="Unassembled WGS sequence"/>
</dbReference>
<dbReference type="Pfam" id="PF05125">
    <property type="entry name" value="Phage_cap_P2"/>
    <property type="match status" value="1"/>
</dbReference>
<keyword evidence="2" id="KW-1185">Reference proteome</keyword>
<comment type="caution">
    <text evidence="1">The sequence shown here is derived from an EMBL/GenBank/DDBJ whole genome shotgun (WGS) entry which is preliminary data.</text>
</comment>
<dbReference type="RefSeq" id="WP_094790063.1">
    <property type="nucleotide sequence ID" value="NZ_NDXW01000012.1"/>
</dbReference>
<name>A0A4P9VDQ8_9GAMM</name>
<evidence type="ECO:0000313" key="1">
    <source>
        <dbReference type="EMBL" id="RDH41205.1"/>
    </source>
</evidence>
<dbReference type="AlphaFoldDB" id="A0A4P9VDQ8"/>